<dbReference type="InterPro" id="IPR037284">
    <property type="entry name" value="SUF_FeS_clus_asmbl_SufBD_sf"/>
</dbReference>
<evidence type="ECO:0000313" key="3">
    <source>
        <dbReference type="Proteomes" id="UP000000245"/>
    </source>
</evidence>
<dbReference type="GO" id="GO:0016226">
    <property type="term" value="P:iron-sulfur cluster assembly"/>
    <property type="evidence" value="ECO:0007669"/>
    <property type="project" value="InterPro"/>
</dbReference>
<evidence type="ECO:0000259" key="1">
    <source>
        <dbReference type="Pfam" id="PF01458"/>
    </source>
</evidence>
<sequence>MSGTDLLDGFDLAALPGAAAREAAAARVRAGGWPTKRDEAWHYTDLAAGLRGFALGPAPAVEVAAELPEGPRVVFVNGRFDAARSAAPDWVSQLGDAAADPARGGVVVALNTALAEDGVAITLAPGQQGGTLFLVALAAGRGETMPAIAPRHRIVLGAGATLTLIETARGEGSYLHAPVFEVDLGAGARLNHYRLQDESAEAVHVATIFAEIAGGAGYESFTLNRGARLSRNETHARLTGPAADVHLNAAQLLAGTQHGDVTTVVRHDAPDCASRQTVKSVLAGAARGVFQGRIEVDRIAQKTDGYQMNQALLLSDEAEIDSKPELEIFADDVKCSHGATIGALDPEQLFYLRSRGVPAAEAKSILIRAFLDEALEPVTDEAARAVFEAAIGAWWREGA</sequence>
<evidence type="ECO:0000313" key="2">
    <source>
        <dbReference type="EMBL" id="ABQ31465.1"/>
    </source>
</evidence>
<reference evidence="2 3" key="1">
    <citation type="submission" date="2007-05" db="EMBL/GenBank/DDBJ databases">
        <title>Complete sequence of chromosome of Acidiphilium cryptum JF-5.</title>
        <authorList>
            <consortium name="US DOE Joint Genome Institute"/>
            <person name="Copeland A."/>
            <person name="Lucas S."/>
            <person name="Lapidus A."/>
            <person name="Barry K."/>
            <person name="Detter J.C."/>
            <person name="Glavina del Rio T."/>
            <person name="Hammon N."/>
            <person name="Israni S."/>
            <person name="Dalin E."/>
            <person name="Tice H."/>
            <person name="Pitluck S."/>
            <person name="Sims D."/>
            <person name="Brettin T."/>
            <person name="Bruce D."/>
            <person name="Han C."/>
            <person name="Schmutz J."/>
            <person name="Larimer F."/>
            <person name="Land M."/>
            <person name="Hauser L."/>
            <person name="Kyrpides N."/>
            <person name="Kim E."/>
            <person name="Magnuson T."/>
            <person name="Richardson P."/>
        </authorList>
    </citation>
    <scope>NUCLEOTIDE SEQUENCE [LARGE SCALE GENOMIC DNA]</scope>
    <source>
        <strain evidence="2 3">JF-5</strain>
    </source>
</reference>
<gene>
    <name evidence="2" type="ordered locus">Acry_2270</name>
</gene>
<dbReference type="InterPro" id="IPR055346">
    <property type="entry name" value="Fe-S_cluster_assembly_SufBD"/>
</dbReference>
<accession>A5G0T3</accession>
<dbReference type="PANTHER" id="PTHR43575:SF1">
    <property type="entry name" value="PROTEIN ABCI7, CHLOROPLASTIC"/>
    <property type="match status" value="1"/>
</dbReference>
<dbReference type="Pfam" id="PF01458">
    <property type="entry name" value="SUFBD_core"/>
    <property type="match status" value="1"/>
</dbReference>
<name>A5G0T3_ACICJ</name>
<proteinExistence type="predicted"/>
<dbReference type="PANTHER" id="PTHR43575">
    <property type="entry name" value="PROTEIN ABCI7, CHLOROPLASTIC"/>
    <property type="match status" value="1"/>
</dbReference>
<dbReference type="eggNOG" id="COG0719">
    <property type="taxonomic scope" value="Bacteria"/>
</dbReference>
<dbReference type="Proteomes" id="UP000000245">
    <property type="component" value="Chromosome"/>
</dbReference>
<keyword evidence="3" id="KW-1185">Reference proteome</keyword>
<feature type="domain" description="SUF system FeS cluster assembly SufBD core" evidence="1">
    <location>
        <begin position="146"/>
        <end position="370"/>
    </location>
</feature>
<dbReference type="RefSeq" id="WP_012039924.1">
    <property type="nucleotide sequence ID" value="NC_009484.1"/>
</dbReference>
<dbReference type="AlphaFoldDB" id="A5G0T3"/>
<protein>
    <submittedName>
        <fullName evidence="2">Iron-regulated ABC transporter permease protein SufD</fullName>
    </submittedName>
</protein>
<dbReference type="STRING" id="349163.Acry_2270"/>
<dbReference type="KEGG" id="acr:Acry_2270"/>
<dbReference type="EMBL" id="CP000697">
    <property type="protein sequence ID" value="ABQ31465.1"/>
    <property type="molecule type" value="Genomic_DNA"/>
</dbReference>
<dbReference type="InterPro" id="IPR000825">
    <property type="entry name" value="SUF_FeS_clus_asmbl_SufBD_core"/>
</dbReference>
<organism evidence="2 3">
    <name type="scientific">Acidiphilium cryptum (strain JF-5)</name>
    <dbReference type="NCBI Taxonomy" id="349163"/>
    <lineage>
        <taxon>Bacteria</taxon>
        <taxon>Pseudomonadati</taxon>
        <taxon>Pseudomonadota</taxon>
        <taxon>Alphaproteobacteria</taxon>
        <taxon>Acetobacterales</taxon>
        <taxon>Acidocellaceae</taxon>
        <taxon>Acidiphilium</taxon>
    </lineage>
</organism>
<dbReference type="InterPro" id="IPR011542">
    <property type="entry name" value="SUF_FeS_clus_asmbl_SufD"/>
</dbReference>
<dbReference type="SUPFAM" id="SSF101960">
    <property type="entry name" value="Stabilizer of iron transporter SufD"/>
    <property type="match status" value="1"/>
</dbReference>
<dbReference type="NCBIfam" id="TIGR01981">
    <property type="entry name" value="sufD"/>
    <property type="match status" value="1"/>
</dbReference>
<dbReference type="HOGENOM" id="CLU_026231_5_2_5"/>